<evidence type="ECO:0000256" key="2">
    <source>
        <dbReference type="ARBA" id="ARBA00023015"/>
    </source>
</evidence>
<dbReference type="STRING" id="29341.RSJ17_18210"/>
<dbReference type="Proteomes" id="UP000031366">
    <property type="component" value="Unassembled WGS sequence"/>
</dbReference>
<evidence type="ECO:0000259" key="7">
    <source>
        <dbReference type="Pfam" id="PF08281"/>
    </source>
</evidence>
<protein>
    <submittedName>
        <fullName evidence="8">RNA polymerase sigma factor, sigma-70 family protein</fullName>
    </submittedName>
</protein>
<comment type="similarity">
    <text evidence="1">Belongs to the sigma-70 factor family. ECF subfamily.</text>
</comment>
<keyword evidence="2" id="KW-0805">Transcription regulation</keyword>
<keyword evidence="3" id="KW-0731">Sigma factor</keyword>
<dbReference type="PANTHER" id="PTHR43133:SF8">
    <property type="entry name" value="RNA POLYMERASE SIGMA FACTOR HI_1459-RELATED"/>
    <property type="match status" value="1"/>
</dbReference>
<dbReference type="InterPro" id="IPR014284">
    <property type="entry name" value="RNA_pol_sigma-70_dom"/>
</dbReference>
<name>A0A0C1U9M6_9CLOT</name>
<dbReference type="InterPro" id="IPR007627">
    <property type="entry name" value="RNA_pol_sigma70_r2"/>
</dbReference>
<dbReference type="Pfam" id="PF08281">
    <property type="entry name" value="Sigma70_r4_2"/>
    <property type="match status" value="1"/>
</dbReference>
<keyword evidence="4" id="KW-0238">DNA-binding</keyword>
<gene>
    <name evidence="8" type="ORF">U732_145</name>
</gene>
<dbReference type="Gene3D" id="1.10.1740.10">
    <property type="match status" value="1"/>
</dbReference>
<accession>A0A0C1U9M6</accession>
<dbReference type="InterPro" id="IPR013324">
    <property type="entry name" value="RNA_pol_sigma_r3/r4-like"/>
</dbReference>
<keyword evidence="9" id="KW-1185">Reference proteome</keyword>
<dbReference type="OrthoDB" id="2678696at2"/>
<evidence type="ECO:0000256" key="3">
    <source>
        <dbReference type="ARBA" id="ARBA00023082"/>
    </source>
</evidence>
<dbReference type="GO" id="GO:0003677">
    <property type="term" value="F:DNA binding"/>
    <property type="evidence" value="ECO:0007669"/>
    <property type="project" value="UniProtKB-KW"/>
</dbReference>
<comment type="caution">
    <text evidence="8">The sequence shown here is derived from an EMBL/GenBank/DDBJ whole genome shotgun (WGS) entry which is preliminary data.</text>
</comment>
<dbReference type="NCBIfam" id="TIGR02937">
    <property type="entry name" value="sigma70-ECF"/>
    <property type="match status" value="1"/>
</dbReference>
<dbReference type="InterPro" id="IPR013249">
    <property type="entry name" value="RNA_pol_sigma70_r4_t2"/>
</dbReference>
<dbReference type="InterPro" id="IPR013325">
    <property type="entry name" value="RNA_pol_sigma_r2"/>
</dbReference>
<evidence type="ECO:0000256" key="5">
    <source>
        <dbReference type="ARBA" id="ARBA00023163"/>
    </source>
</evidence>
<evidence type="ECO:0000313" key="9">
    <source>
        <dbReference type="Proteomes" id="UP000031366"/>
    </source>
</evidence>
<feature type="domain" description="RNA polymerase sigma-70 region 2" evidence="6">
    <location>
        <begin position="24"/>
        <end position="89"/>
    </location>
</feature>
<dbReference type="PANTHER" id="PTHR43133">
    <property type="entry name" value="RNA POLYMERASE ECF-TYPE SIGMA FACTO"/>
    <property type="match status" value="1"/>
</dbReference>
<sequence>MRINDENVVIHLRGKNEKALHYVIDRYGGLVKAIVKKHLYNLEQVQEECIDDVFLAVWNNIDQFSGEKTSLKNWIAVIAKYKTIDYKRKYLKLLQEENIEAMALKSPLNADGCLMEKELSYEVDVLLNNLKEEDKELFISYYIDDKEIEDIAKETGVKKSSIYNRLSRGRKKLKDINLGSEIE</sequence>
<reference evidence="8 9" key="1">
    <citation type="journal article" date="2015" name="Infect. Genet. Evol.">
        <title>Genomic sequences of six botulinum neurotoxin-producing strains representing three clostridial species illustrate the mobility and diversity of botulinum neurotoxin genes.</title>
        <authorList>
            <person name="Smith T.J."/>
            <person name="Hill K.K."/>
            <person name="Xie G."/>
            <person name="Foley B.T."/>
            <person name="Williamson C.H."/>
            <person name="Foster J.T."/>
            <person name="Johnson S.L."/>
            <person name="Chertkov O."/>
            <person name="Teshima H."/>
            <person name="Gibbons H.S."/>
            <person name="Johnsky L.A."/>
            <person name="Karavis M.A."/>
            <person name="Smith L.A."/>
        </authorList>
    </citation>
    <scope>NUCLEOTIDE SEQUENCE [LARGE SCALE GENOMIC DNA]</scope>
    <source>
        <strain evidence="8 9">CDC 2741</strain>
    </source>
</reference>
<dbReference type="SUPFAM" id="SSF88659">
    <property type="entry name" value="Sigma3 and sigma4 domains of RNA polymerase sigma factors"/>
    <property type="match status" value="1"/>
</dbReference>
<proteinExistence type="inferred from homology"/>
<feature type="domain" description="RNA polymerase sigma factor 70 region 4 type 2" evidence="7">
    <location>
        <begin position="122"/>
        <end position="173"/>
    </location>
</feature>
<dbReference type="GO" id="GO:0006352">
    <property type="term" value="P:DNA-templated transcription initiation"/>
    <property type="evidence" value="ECO:0007669"/>
    <property type="project" value="InterPro"/>
</dbReference>
<dbReference type="InterPro" id="IPR036388">
    <property type="entry name" value="WH-like_DNA-bd_sf"/>
</dbReference>
<dbReference type="SUPFAM" id="SSF88946">
    <property type="entry name" value="Sigma2 domain of RNA polymerase sigma factors"/>
    <property type="match status" value="1"/>
</dbReference>
<evidence type="ECO:0000256" key="1">
    <source>
        <dbReference type="ARBA" id="ARBA00010641"/>
    </source>
</evidence>
<dbReference type="GO" id="GO:0016987">
    <property type="term" value="F:sigma factor activity"/>
    <property type="evidence" value="ECO:0007669"/>
    <property type="project" value="UniProtKB-KW"/>
</dbReference>
<dbReference type="EMBL" id="AYSO01000020">
    <property type="protein sequence ID" value="KIE44305.1"/>
    <property type="molecule type" value="Genomic_DNA"/>
</dbReference>
<evidence type="ECO:0000256" key="4">
    <source>
        <dbReference type="ARBA" id="ARBA00023125"/>
    </source>
</evidence>
<dbReference type="InterPro" id="IPR039425">
    <property type="entry name" value="RNA_pol_sigma-70-like"/>
</dbReference>
<dbReference type="Gene3D" id="1.10.10.10">
    <property type="entry name" value="Winged helix-like DNA-binding domain superfamily/Winged helix DNA-binding domain"/>
    <property type="match status" value="1"/>
</dbReference>
<evidence type="ECO:0000259" key="6">
    <source>
        <dbReference type="Pfam" id="PF04542"/>
    </source>
</evidence>
<keyword evidence="5" id="KW-0804">Transcription</keyword>
<dbReference type="AlphaFoldDB" id="A0A0C1U9M6"/>
<evidence type="ECO:0000313" key="8">
    <source>
        <dbReference type="EMBL" id="KIE44305.1"/>
    </source>
</evidence>
<dbReference type="RefSeq" id="WP_039635827.1">
    <property type="nucleotide sequence ID" value="NZ_AYSO01000020.1"/>
</dbReference>
<organism evidence="8 9">
    <name type="scientific">Clostridium argentinense CDC 2741</name>
    <dbReference type="NCBI Taxonomy" id="1418104"/>
    <lineage>
        <taxon>Bacteria</taxon>
        <taxon>Bacillati</taxon>
        <taxon>Bacillota</taxon>
        <taxon>Clostridia</taxon>
        <taxon>Eubacteriales</taxon>
        <taxon>Clostridiaceae</taxon>
        <taxon>Clostridium</taxon>
    </lineage>
</organism>
<dbReference type="Pfam" id="PF04542">
    <property type="entry name" value="Sigma70_r2"/>
    <property type="match status" value="1"/>
</dbReference>